<reference evidence="3 4" key="1">
    <citation type="submission" date="2024-04" db="EMBL/GenBank/DDBJ databases">
        <title>Human intestinal bacterial collection.</title>
        <authorList>
            <person name="Pauvert C."/>
            <person name="Hitch T.C.A."/>
            <person name="Clavel T."/>
        </authorList>
    </citation>
    <scope>NUCLEOTIDE SEQUENCE [LARGE SCALE GENOMIC DNA]</scope>
    <source>
        <strain evidence="3 4">CLA-AA-H197</strain>
    </source>
</reference>
<dbReference type="Proteomes" id="UP001478817">
    <property type="component" value="Unassembled WGS sequence"/>
</dbReference>
<gene>
    <name evidence="3" type="ORF">AAAT05_07485</name>
</gene>
<evidence type="ECO:0000313" key="4">
    <source>
        <dbReference type="Proteomes" id="UP001478817"/>
    </source>
</evidence>
<comment type="caution">
    <text evidence="3">The sequence shown here is derived from an EMBL/GenBank/DDBJ whole genome shotgun (WGS) entry which is preliminary data.</text>
</comment>
<feature type="compositionally biased region" description="Basic and acidic residues" evidence="1">
    <location>
        <begin position="105"/>
        <end position="125"/>
    </location>
</feature>
<keyword evidence="2" id="KW-1133">Transmembrane helix</keyword>
<accession>A0ABV1IHP4</accession>
<proteinExistence type="predicted"/>
<dbReference type="EMBL" id="JBBNGS010000013">
    <property type="protein sequence ID" value="MEQ2638179.1"/>
    <property type="molecule type" value="Genomic_DNA"/>
</dbReference>
<sequence>MDAGFAVAVMALVLFLFGIVSGVGLGDELSRRCVTKREYGLANAGVLLVGALASSVVLVTGLSVLMGLVIGLMAGAVAGLKLGFGESVGPWKFVDKTFRANKDQLRRAKDGKRAEAVRRARRDGTPEPELISVQQDGPASKGQGGPRK</sequence>
<keyword evidence="4" id="KW-1185">Reference proteome</keyword>
<evidence type="ECO:0000313" key="3">
    <source>
        <dbReference type="EMBL" id="MEQ2638179.1"/>
    </source>
</evidence>
<evidence type="ECO:0000256" key="2">
    <source>
        <dbReference type="SAM" id="Phobius"/>
    </source>
</evidence>
<feature type="transmembrane region" description="Helical" evidence="2">
    <location>
        <begin position="6"/>
        <end position="27"/>
    </location>
</feature>
<feature type="transmembrane region" description="Helical" evidence="2">
    <location>
        <begin position="64"/>
        <end position="84"/>
    </location>
</feature>
<protein>
    <submittedName>
        <fullName evidence="3">Uncharacterized protein</fullName>
    </submittedName>
</protein>
<dbReference type="RefSeq" id="WP_349182806.1">
    <property type="nucleotide sequence ID" value="NZ_JBBNGS010000013.1"/>
</dbReference>
<organism evidence="3 4">
    <name type="scientific">Paratractidigestivibacter faecalis</name>
    <dbReference type="NCBI Taxonomy" id="2292441"/>
    <lineage>
        <taxon>Bacteria</taxon>
        <taxon>Bacillati</taxon>
        <taxon>Actinomycetota</taxon>
        <taxon>Coriobacteriia</taxon>
        <taxon>Coriobacteriales</taxon>
        <taxon>Atopobiaceae</taxon>
        <taxon>Paratractidigestivibacter</taxon>
    </lineage>
</organism>
<evidence type="ECO:0000256" key="1">
    <source>
        <dbReference type="SAM" id="MobiDB-lite"/>
    </source>
</evidence>
<feature type="region of interest" description="Disordered" evidence="1">
    <location>
        <begin position="105"/>
        <end position="148"/>
    </location>
</feature>
<keyword evidence="2" id="KW-0472">Membrane</keyword>
<name>A0ABV1IHP4_9ACTN</name>
<feature type="transmembrane region" description="Helical" evidence="2">
    <location>
        <begin position="39"/>
        <end position="58"/>
    </location>
</feature>
<keyword evidence="2" id="KW-0812">Transmembrane</keyword>